<dbReference type="OrthoDB" id="780137at2"/>
<reference evidence="2 3" key="1">
    <citation type="submission" date="2016-11" db="EMBL/GenBank/DDBJ databases">
        <authorList>
            <person name="Jaros S."/>
            <person name="Januszkiewicz K."/>
            <person name="Wedrychowicz H."/>
        </authorList>
    </citation>
    <scope>NUCLEOTIDE SEQUENCE [LARGE SCALE GENOMIC DNA]</scope>
    <source>
        <strain evidence="2 3">DSM 27406</strain>
    </source>
</reference>
<accession>A0A1M7BSA4</accession>
<gene>
    <name evidence="2" type="ORF">SAMN05444266_10438</name>
</gene>
<keyword evidence="1" id="KW-0472">Membrane</keyword>
<proteinExistence type="predicted"/>
<evidence type="ECO:0000313" key="2">
    <source>
        <dbReference type="EMBL" id="SHL57871.1"/>
    </source>
</evidence>
<feature type="transmembrane region" description="Helical" evidence="1">
    <location>
        <begin position="121"/>
        <end position="139"/>
    </location>
</feature>
<dbReference type="Proteomes" id="UP000184420">
    <property type="component" value="Unassembled WGS sequence"/>
</dbReference>
<keyword evidence="1" id="KW-1133">Transmembrane helix</keyword>
<evidence type="ECO:0000313" key="3">
    <source>
        <dbReference type="Proteomes" id="UP000184420"/>
    </source>
</evidence>
<evidence type="ECO:0000256" key="1">
    <source>
        <dbReference type="SAM" id="Phobius"/>
    </source>
</evidence>
<keyword evidence="3" id="KW-1185">Reference proteome</keyword>
<dbReference type="RefSeq" id="WP_073080560.1">
    <property type="nucleotide sequence ID" value="NZ_FRBL01000004.1"/>
</dbReference>
<evidence type="ECO:0008006" key="4">
    <source>
        <dbReference type="Google" id="ProtNLM"/>
    </source>
</evidence>
<name>A0A1M7BSA4_9BACT</name>
<protein>
    <recommendedName>
        <fullName evidence="4">DUF4175 family protein</fullName>
    </recommendedName>
</protein>
<feature type="transmembrane region" description="Helical" evidence="1">
    <location>
        <begin position="44"/>
        <end position="62"/>
    </location>
</feature>
<dbReference type="EMBL" id="FRBL01000004">
    <property type="protein sequence ID" value="SHL57871.1"/>
    <property type="molecule type" value="Genomic_DNA"/>
</dbReference>
<sequence length="694" mass="77436">MVKRGYNILTAWRNRWIILRIAAIVIQAMAVALTGCALWGKPGIFAGVAYLGIFLINFLLHLPDKTEMATWLNQQFPELEDSAGLFLKDPQQLNLLESLQVQKISARLALLNLPLSFYKPVWNSLVMWLIAGALSYIIYSRAGNLRPDKPIAKMQVEKVLPGILRSTITVTPPAYTGKQVRKQAAFNLLVEDSAAVAWEIMTKTPVSKVNLLFSDSSVLALKPGTDSTSWFGTKHILHPGFYQVQLDTLLSGYYQLQLIPDHPPLVKVNSPQPNTTIDFGRPPLVRIDARLTDDYAIKNAHIAATIASGTGEGVKFREQQFNFEQSFTARPNAITATKTLNLNSLGMKPGDEIYFHIAVTDSRSQQTLSDVFIVTMPDTAALFSMDGMVTALNIKPEYFRSQRQIIIETEALIRDKDSLGVAKFNSRSNELGTDQKLLRLRYGKFLGEESETNIGVGQHDHDDHDDHDHAKEPAFGDADALMDQFAHKHDNAEDATFFDPEIKKQLKATLTEMWKAELQLRLYKPQEALPYEYKALRLLKDLQQKSRAFVAKTGTKTTPLKPEKRLSGEQDKISPAIMKQAFAYNDPDAVVRAALSILDNPGILPSADVRVAELIRQALGRLTTAAAREPGKYLASMEALPKIQEGKAGTSDYNIARQGLYHLLQPRTLPQPGVRPQSKLEETYFKNLKKSGSQ</sequence>
<dbReference type="AlphaFoldDB" id="A0A1M7BSA4"/>
<keyword evidence="1" id="KW-0812">Transmembrane</keyword>
<dbReference type="STRING" id="1419482.SAMN05444266_10438"/>
<feature type="transmembrane region" description="Helical" evidence="1">
    <location>
        <begin position="17"/>
        <end position="39"/>
    </location>
</feature>
<organism evidence="2 3">
    <name type="scientific">Chitinophaga jiangningensis</name>
    <dbReference type="NCBI Taxonomy" id="1419482"/>
    <lineage>
        <taxon>Bacteria</taxon>
        <taxon>Pseudomonadati</taxon>
        <taxon>Bacteroidota</taxon>
        <taxon>Chitinophagia</taxon>
        <taxon>Chitinophagales</taxon>
        <taxon>Chitinophagaceae</taxon>
        <taxon>Chitinophaga</taxon>
    </lineage>
</organism>